<name>A0ACB9DIK1_ARCLA</name>
<accession>A0ACB9DIK1</accession>
<keyword evidence="2" id="KW-1185">Reference proteome</keyword>
<reference evidence="1 2" key="2">
    <citation type="journal article" date="2022" name="Mol. Ecol. Resour.">
        <title>The genomes of chicory, endive, great burdock and yacon provide insights into Asteraceae paleo-polyploidization history and plant inulin production.</title>
        <authorList>
            <person name="Fan W."/>
            <person name="Wang S."/>
            <person name="Wang H."/>
            <person name="Wang A."/>
            <person name="Jiang F."/>
            <person name="Liu H."/>
            <person name="Zhao H."/>
            <person name="Xu D."/>
            <person name="Zhang Y."/>
        </authorList>
    </citation>
    <scope>NUCLEOTIDE SEQUENCE [LARGE SCALE GENOMIC DNA]</scope>
    <source>
        <strain evidence="2">cv. Niubang</strain>
    </source>
</reference>
<reference evidence="2" key="1">
    <citation type="journal article" date="2022" name="Mol. Ecol. Resour.">
        <title>The genomes of chicory, endive, great burdock and yacon provide insights into Asteraceae palaeo-polyploidization history and plant inulin production.</title>
        <authorList>
            <person name="Fan W."/>
            <person name="Wang S."/>
            <person name="Wang H."/>
            <person name="Wang A."/>
            <person name="Jiang F."/>
            <person name="Liu H."/>
            <person name="Zhao H."/>
            <person name="Xu D."/>
            <person name="Zhang Y."/>
        </authorList>
    </citation>
    <scope>NUCLEOTIDE SEQUENCE [LARGE SCALE GENOMIC DNA]</scope>
    <source>
        <strain evidence="2">cv. Niubang</strain>
    </source>
</reference>
<dbReference type="Proteomes" id="UP001055879">
    <property type="component" value="Linkage Group LG03"/>
</dbReference>
<protein>
    <submittedName>
        <fullName evidence="1">Uncharacterized protein</fullName>
    </submittedName>
</protein>
<dbReference type="EMBL" id="CM042049">
    <property type="protein sequence ID" value="KAI3746308.1"/>
    <property type="molecule type" value="Genomic_DNA"/>
</dbReference>
<organism evidence="1 2">
    <name type="scientific">Arctium lappa</name>
    <name type="common">Greater burdock</name>
    <name type="synonym">Lappa major</name>
    <dbReference type="NCBI Taxonomy" id="4217"/>
    <lineage>
        <taxon>Eukaryota</taxon>
        <taxon>Viridiplantae</taxon>
        <taxon>Streptophyta</taxon>
        <taxon>Embryophyta</taxon>
        <taxon>Tracheophyta</taxon>
        <taxon>Spermatophyta</taxon>
        <taxon>Magnoliopsida</taxon>
        <taxon>eudicotyledons</taxon>
        <taxon>Gunneridae</taxon>
        <taxon>Pentapetalae</taxon>
        <taxon>asterids</taxon>
        <taxon>campanulids</taxon>
        <taxon>Asterales</taxon>
        <taxon>Asteraceae</taxon>
        <taxon>Carduoideae</taxon>
        <taxon>Cardueae</taxon>
        <taxon>Arctiinae</taxon>
        <taxon>Arctium</taxon>
    </lineage>
</organism>
<evidence type="ECO:0000313" key="1">
    <source>
        <dbReference type="EMBL" id="KAI3746308.1"/>
    </source>
</evidence>
<sequence length="78" mass="9092">MKFVYQQMQEKGIKVDVVTYTSMLHWLSNDGDVEGSVKLWKEMKDGGLRPTIVSYTAYMKVLFDHEYLYCLLKGTAFD</sequence>
<comment type="caution">
    <text evidence="1">The sequence shown here is derived from an EMBL/GenBank/DDBJ whole genome shotgun (WGS) entry which is preliminary data.</text>
</comment>
<proteinExistence type="predicted"/>
<evidence type="ECO:0000313" key="2">
    <source>
        <dbReference type="Proteomes" id="UP001055879"/>
    </source>
</evidence>
<gene>
    <name evidence="1" type="ORF">L6452_08736</name>
</gene>